<dbReference type="InterPro" id="IPR052187">
    <property type="entry name" value="MFSD1"/>
</dbReference>
<feature type="transmembrane region" description="Helical" evidence="19">
    <location>
        <begin position="183"/>
        <end position="203"/>
    </location>
</feature>
<proteinExistence type="predicted"/>
<evidence type="ECO:0000256" key="18">
    <source>
        <dbReference type="ARBA" id="ARBA00046376"/>
    </source>
</evidence>
<evidence type="ECO:0000256" key="3">
    <source>
        <dbReference type="ARBA" id="ARBA00044878"/>
    </source>
</evidence>
<feature type="transmembrane region" description="Helical" evidence="19">
    <location>
        <begin position="150"/>
        <end position="171"/>
    </location>
</feature>
<dbReference type="PANTHER" id="PTHR23512">
    <property type="entry name" value="MAJOR FACILITATOR SUPERFAMILY DOMAIN-CONTAINING PROTEIN 1"/>
    <property type="match status" value="1"/>
</dbReference>
<evidence type="ECO:0000256" key="8">
    <source>
        <dbReference type="ARBA" id="ARBA00044898"/>
    </source>
</evidence>
<dbReference type="Gene3D" id="1.20.1250.20">
    <property type="entry name" value="MFS general substrate transporter like domains"/>
    <property type="match status" value="2"/>
</dbReference>
<reference evidence="21 22" key="1">
    <citation type="submission" date="2024-04" db="EMBL/GenBank/DDBJ databases">
        <title>Tritrichomonas musculus Genome.</title>
        <authorList>
            <person name="Alves-Ferreira E."/>
            <person name="Grigg M."/>
            <person name="Lorenzi H."/>
            <person name="Galac M."/>
        </authorList>
    </citation>
    <scope>NUCLEOTIDE SEQUENCE [LARGE SCALE GENOMIC DNA]</scope>
    <source>
        <strain evidence="21 22">EAF2021</strain>
    </source>
</reference>
<comment type="catalytic activity">
    <reaction evidence="5">
        <text>L-alpha-aminoacyl-L-histidine(out) = L-alpha-aminoacyl-L-histidine(in)</text>
        <dbReference type="Rhea" id="RHEA:79375"/>
        <dbReference type="ChEBI" id="CHEBI:229967"/>
    </reaction>
</comment>
<evidence type="ECO:0000256" key="12">
    <source>
        <dbReference type="ARBA" id="ARBA00044912"/>
    </source>
</evidence>
<name>A0ABR2KG98_9EUKA</name>
<keyword evidence="19" id="KW-0812">Transmembrane</keyword>
<comment type="catalytic activity">
    <reaction evidence="10">
        <text>L-lysyl-L-lysine(out) = L-lysyl-L-lysine(in)</text>
        <dbReference type="Rhea" id="RHEA:79403"/>
        <dbReference type="ChEBI" id="CHEBI:229956"/>
    </reaction>
</comment>
<comment type="catalytic activity">
    <reaction evidence="2">
        <text>L-lysyl-L-alanine(out) = L-lysyl-L-alanine(in)</text>
        <dbReference type="Rhea" id="RHEA:79399"/>
        <dbReference type="ChEBI" id="CHEBI:229954"/>
    </reaction>
</comment>
<organism evidence="21 22">
    <name type="scientific">Tritrichomonas musculus</name>
    <dbReference type="NCBI Taxonomy" id="1915356"/>
    <lineage>
        <taxon>Eukaryota</taxon>
        <taxon>Metamonada</taxon>
        <taxon>Parabasalia</taxon>
        <taxon>Tritrichomonadida</taxon>
        <taxon>Tritrichomonadidae</taxon>
        <taxon>Tritrichomonas</taxon>
    </lineage>
</organism>
<evidence type="ECO:0000256" key="19">
    <source>
        <dbReference type="SAM" id="Phobius"/>
    </source>
</evidence>
<comment type="catalytic activity">
    <reaction evidence="9">
        <text>L-arginyl-L-alpha-amino acid(out) = L-arginyl-L-alpha-amino acid(in)</text>
        <dbReference type="Rhea" id="RHEA:79371"/>
        <dbReference type="ChEBI" id="CHEBI:84315"/>
    </reaction>
</comment>
<dbReference type="CDD" id="cd06174">
    <property type="entry name" value="MFS"/>
    <property type="match status" value="1"/>
</dbReference>
<dbReference type="InterPro" id="IPR020846">
    <property type="entry name" value="MFS_dom"/>
</dbReference>
<dbReference type="SUPFAM" id="SSF103473">
    <property type="entry name" value="MFS general substrate transporter"/>
    <property type="match status" value="1"/>
</dbReference>
<evidence type="ECO:0000256" key="14">
    <source>
        <dbReference type="ARBA" id="ARBA00044924"/>
    </source>
</evidence>
<feature type="transmembrane region" description="Helical" evidence="19">
    <location>
        <begin position="315"/>
        <end position="333"/>
    </location>
</feature>
<sequence>MHPLKNTSPTFIKIQDMNNKYFCFIQTLTLILCCLSYMLVFFYRYTPTVLTNQLSKSLNVTKDRISVFSSMYFWTYAAMQPIGGILSDVLSPGKLISLSTLISATGSIMMGESSNFGLACFARCLVGVGCGPIFVSSIRLIANWYSPTGYAIANGILLTMGATGGCLAQGPLSTLCEVIDWKWAFRISTIIGFFISIICFFFIKTKASDYGFDTLEYLKIESKKEEPKEFNLASASLIDDVDDNNYNPLHKHSICQSLKNNVKQSFENLKIVIKTPQVYVFIIWDIFAPSCYYNMAGLWGSRYFQEVMDVKKKTADYWILVISLSVIVGGLLFPPISNLTHSRKWVLCISTFIGMLSALGFVFINHNIGSWSVLILMFLFGLGSNGNIPILNTLIKETNYDVAGTMLGFINFFPFFSTGILQILSPVFINWAEPKDHSPDIDTHSPRAYQYGLWLTITVYLTISTISTLFMKETYKGNNHD</sequence>
<dbReference type="Proteomes" id="UP001470230">
    <property type="component" value="Unassembled WGS sequence"/>
</dbReference>
<feature type="transmembrane region" description="Helical" evidence="19">
    <location>
        <begin position="370"/>
        <end position="395"/>
    </location>
</feature>
<dbReference type="InterPro" id="IPR011701">
    <property type="entry name" value="MFS"/>
</dbReference>
<comment type="catalytic activity">
    <reaction evidence="3">
        <text>L-histidyl-glycine(out) = L-histidyl-glycine(in)</text>
        <dbReference type="Rhea" id="RHEA:79395"/>
        <dbReference type="ChEBI" id="CHEBI:229957"/>
    </reaction>
</comment>
<evidence type="ECO:0000256" key="7">
    <source>
        <dbReference type="ARBA" id="ARBA00044893"/>
    </source>
</evidence>
<evidence type="ECO:0000256" key="17">
    <source>
        <dbReference type="ARBA" id="ARBA00045709"/>
    </source>
</evidence>
<evidence type="ECO:0000259" key="20">
    <source>
        <dbReference type="PROSITE" id="PS50850"/>
    </source>
</evidence>
<evidence type="ECO:0000256" key="5">
    <source>
        <dbReference type="ARBA" id="ARBA00044884"/>
    </source>
</evidence>
<evidence type="ECO:0000313" key="21">
    <source>
        <dbReference type="EMBL" id="KAK8890104.1"/>
    </source>
</evidence>
<keyword evidence="19" id="KW-0472">Membrane</keyword>
<evidence type="ECO:0000256" key="16">
    <source>
        <dbReference type="ARBA" id="ARBA00045018"/>
    </source>
</evidence>
<feature type="transmembrane region" description="Helical" evidence="19">
    <location>
        <begin position="21"/>
        <end position="45"/>
    </location>
</feature>
<dbReference type="InterPro" id="IPR036259">
    <property type="entry name" value="MFS_trans_sf"/>
</dbReference>
<comment type="catalytic activity">
    <reaction evidence="7">
        <text>L-alpha-aminoacyl-L-lysine(out) = L-alpha-aminoacyl-L-lysine(in)</text>
        <dbReference type="Rhea" id="RHEA:79383"/>
        <dbReference type="ChEBI" id="CHEBI:229966"/>
    </reaction>
</comment>
<evidence type="ECO:0000256" key="9">
    <source>
        <dbReference type="ARBA" id="ARBA00044899"/>
    </source>
</evidence>
<comment type="caution">
    <text evidence="21">The sequence shown here is derived from an EMBL/GenBank/DDBJ whole genome shotgun (WGS) entry which is preliminary data.</text>
</comment>
<evidence type="ECO:0000256" key="11">
    <source>
        <dbReference type="ARBA" id="ARBA00044903"/>
    </source>
</evidence>
<feature type="domain" description="Major facilitator superfamily (MFS) profile" evidence="20">
    <location>
        <begin position="29"/>
        <end position="476"/>
    </location>
</feature>
<evidence type="ECO:0000256" key="2">
    <source>
        <dbReference type="ARBA" id="ARBA00044876"/>
    </source>
</evidence>
<evidence type="ECO:0000256" key="13">
    <source>
        <dbReference type="ARBA" id="ARBA00044919"/>
    </source>
</evidence>
<comment type="catalytic activity">
    <reaction evidence="11">
        <text>L-arginyl-glycine(out) = L-arginyl-glycine(in)</text>
        <dbReference type="Rhea" id="RHEA:79391"/>
        <dbReference type="ChEBI" id="CHEBI:229955"/>
    </reaction>
</comment>
<keyword evidence="22" id="KW-1185">Reference proteome</keyword>
<comment type="subunit">
    <text evidence="18">Homodimer. Interacts with lysosomal protein GLMP (via lumenal domain); the interaction starts while both proteins are still in the endoplasmic reticulum and is required for stabilization of MFSD1 in lysosomes but has no direct effect on its targeting to lysosomes or transporter activity.</text>
</comment>
<evidence type="ECO:0000256" key="4">
    <source>
        <dbReference type="ARBA" id="ARBA00044881"/>
    </source>
</evidence>
<dbReference type="Pfam" id="PF07690">
    <property type="entry name" value="MFS_1"/>
    <property type="match status" value="1"/>
</dbReference>
<keyword evidence="19" id="KW-1133">Transmembrane helix</keyword>
<feature type="transmembrane region" description="Helical" evidence="19">
    <location>
        <begin position="278"/>
        <end position="295"/>
    </location>
</feature>
<evidence type="ECO:0000256" key="10">
    <source>
        <dbReference type="ARBA" id="ARBA00044900"/>
    </source>
</evidence>
<evidence type="ECO:0000256" key="15">
    <source>
        <dbReference type="ARBA" id="ARBA00044985"/>
    </source>
</evidence>
<feature type="transmembrane region" description="Helical" evidence="19">
    <location>
        <begin position="116"/>
        <end position="138"/>
    </location>
</feature>
<feature type="transmembrane region" description="Helical" evidence="19">
    <location>
        <begin position="345"/>
        <end position="364"/>
    </location>
</feature>
<comment type="catalytic activity">
    <reaction evidence="13">
        <text>L-alanyl-L-lysine(out) = L-alanyl-L-lysine(in)</text>
        <dbReference type="Rhea" id="RHEA:79415"/>
        <dbReference type="ChEBI" id="CHEBI:192470"/>
    </reaction>
</comment>
<dbReference type="EMBL" id="JAPFFF010000005">
    <property type="protein sequence ID" value="KAK8890104.1"/>
    <property type="molecule type" value="Genomic_DNA"/>
</dbReference>
<comment type="catalytic activity">
    <reaction evidence="4">
        <text>L-alpha-aminoacyl-L-arginine(out) = L-alpha-aminoacyl-L-arginine(in)</text>
        <dbReference type="Rhea" id="RHEA:79367"/>
        <dbReference type="ChEBI" id="CHEBI:229968"/>
    </reaction>
</comment>
<comment type="catalytic activity">
    <reaction evidence="8">
        <text>L-aspartyl-L-lysine(out) = L-aspartyl-L-lysine(in)</text>
        <dbReference type="Rhea" id="RHEA:79411"/>
        <dbReference type="ChEBI" id="CHEBI:229953"/>
    </reaction>
</comment>
<comment type="catalytic activity">
    <reaction evidence="12">
        <text>L-histidyl-L-alpha-amino acid(out) = L-histidyl-L-alpha-amino acid(in)</text>
        <dbReference type="Rhea" id="RHEA:79379"/>
        <dbReference type="ChEBI" id="CHEBI:229964"/>
    </reaction>
</comment>
<comment type="catalytic activity">
    <reaction evidence="14">
        <text>L-lysyl-glycine(out) = L-lysyl-glycine(in)</text>
        <dbReference type="Rhea" id="RHEA:79407"/>
        <dbReference type="ChEBI" id="CHEBI:191202"/>
    </reaction>
</comment>
<protein>
    <recommendedName>
        <fullName evidence="15">Lysosomal dipeptide transporter MFSD1</fullName>
    </recommendedName>
    <alternativeName>
        <fullName evidence="16">Major facilitator superfamily domain-containing protein 1</fullName>
    </alternativeName>
</protein>
<feature type="transmembrane region" description="Helical" evidence="19">
    <location>
        <begin position="407"/>
        <end position="431"/>
    </location>
</feature>
<evidence type="ECO:0000313" key="22">
    <source>
        <dbReference type="Proteomes" id="UP001470230"/>
    </source>
</evidence>
<comment type="catalytic activity">
    <reaction evidence="6">
        <text>L-lysyl-L-alpha-amino acid(out) = L-lysyl-L-alpha-amino acid(in)</text>
        <dbReference type="Rhea" id="RHEA:79387"/>
        <dbReference type="ChEBI" id="CHEBI:229965"/>
    </reaction>
</comment>
<feature type="transmembrane region" description="Helical" evidence="19">
    <location>
        <begin position="451"/>
        <end position="471"/>
    </location>
</feature>
<evidence type="ECO:0000256" key="6">
    <source>
        <dbReference type="ARBA" id="ARBA00044891"/>
    </source>
</evidence>
<accession>A0ABR2KG98</accession>
<dbReference type="PANTHER" id="PTHR23512:SF11">
    <property type="entry name" value="MAJOR FACILITATOR SUPERFAMILY PROTEIN"/>
    <property type="match status" value="1"/>
</dbReference>
<evidence type="ECO:0000256" key="1">
    <source>
        <dbReference type="ARBA" id="ARBA00004141"/>
    </source>
</evidence>
<comment type="subcellular location">
    <subcellularLocation>
        <location evidence="1">Membrane</location>
        <topology evidence="1">Multi-pass membrane protein</topology>
    </subcellularLocation>
</comment>
<dbReference type="PROSITE" id="PS50850">
    <property type="entry name" value="MFS"/>
    <property type="match status" value="1"/>
</dbReference>
<gene>
    <name evidence="21" type="ORF">M9Y10_034864</name>
</gene>
<comment type="function">
    <text evidence="17">Lysosomal dipeptide uniporter that selectively exports lysine, arginine or histidine-containing dipeptides with a net positive charge from the lysosome lumen into the cytosol. Could play a role in a specific type of protein O-glycosylation indirectly regulating macrophages migration and tissue invasion. Also essential for liver homeostasis.</text>
</comment>